<sequence>MKFIPLYRVEGEEYTVFLNWSGSLIDGSTFSFAKDGSTAYT</sequence>
<keyword evidence="2" id="KW-1185">Reference proteome</keyword>
<accession>A0A368X8V1</accession>
<organism evidence="1 2">
    <name type="scientific">Saliterribacillus persicus</name>
    <dbReference type="NCBI Taxonomy" id="930114"/>
    <lineage>
        <taxon>Bacteria</taxon>
        <taxon>Bacillati</taxon>
        <taxon>Bacillota</taxon>
        <taxon>Bacilli</taxon>
        <taxon>Bacillales</taxon>
        <taxon>Bacillaceae</taxon>
        <taxon>Saliterribacillus</taxon>
    </lineage>
</organism>
<name>A0A368X8V1_9BACI</name>
<dbReference type="RefSeq" id="WP_281270506.1">
    <property type="nucleotide sequence ID" value="NZ_QPJJ01000014.1"/>
</dbReference>
<gene>
    <name evidence="1" type="ORF">DFR57_11463</name>
</gene>
<dbReference type="EMBL" id="QPJJ01000014">
    <property type="protein sequence ID" value="RCW64275.1"/>
    <property type="molecule type" value="Genomic_DNA"/>
</dbReference>
<reference evidence="1 2" key="1">
    <citation type="submission" date="2018-07" db="EMBL/GenBank/DDBJ databases">
        <title>Genomic Encyclopedia of Type Strains, Phase IV (KMG-IV): sequencing the most valuable type-strain genomes for metagenomic binning, comparative biology and taxonomic classification.</title>
        <authorList>
            <person name="Goeker M."/>
        </authorList>
    </citation>
    <scope>NUCLEOTIDE SEQUENCE [LARGE SCALE GENOMIC DNA]</scope>
    <source>
        <strain evidence="1 2">DSM 27696</strain>
    </source>
</reference>
<evidence type="ECO:0000313" key="2">
    <source>
        <dbReference type="Proteomes" id="UP000252585"/>
    </source>
</evidence>
<dbReference type="AlphaFoldDB" id="A0A368X8V1"/>
<protein>
    <submittedName>
        <fullName evidence="1">Uncharacterized protein</fullName>
    </submittedName>
</protein>
<dbReference type="Proteomes" id="UP000252585">
    <property type="component" value="Unassembled WGS sequence"/>
</dbReference>
<comment type="caution">
    <text evidence="1">The sequence shown here is derived from an EMBL/GenBank/DDBJ whole genome shotgun (WGS) entry which is preliminary data.</text>
</comment>
<evidence type="ECO:0000313" key="1">
    <source>
        <dbReference type="EMBL" id="RCW64275.1"/>
    </source>
</evidence>
<proteinExistence type="predicted"/>